<dbReference type="Gene3D" id="1.10.510.10">
    <property type="entry name" value="Transferase(Phosphotransferase) domain 1"/>
    <property type="match status" value="1"/>
</dbReference>
<dbReference type="EMBL" id="CM027680">
    <property type="protein sequence ID" value="KAG0548233.1"/>
    <property type="molecule type" value="Genomic_DNA"/>
</dbReference>
<keyword evidence="4" id="KW-0547">Nucleotide-binding</keyword>
<comment type="similarity">
    <text evidence="1">Belongs to the protein kinase superfamily. CMGC Ser/Thr protein kinase family. CDC2/CDKX subfamily.</text>
</comment>
<gene>
    <name evidence="8" type="ORF">BDA96_01G149300</name>
</gene>
<sequence>MCLVMECVATSLHDLLCQRPRGSPPLPEATVCAAMWQLLSGAKKMHDAHIIHRDIKPQNILVDEGQNIVKICDFGLAMSTDERPPYEPAGTLWYQAPEMLLEKPDYDAKVDVWSLGCVMAELVNNGRPLFQGSHDDGQLCAIFDVLGVPDDNTWPWFSSTPFATEVMPELDMQRYNLLRYLFPETKLSTEGFDVLSGLLTCNPDKRLTAAAALKHPWFAKVEGLKLPKKEKLASILPNRRKRLRLRAVCV</sequence>
<dbReference type="InterPro" id="IPR000719">
    <property type="entry name" value="Prot_kinase_dom"/>
</dbReference>
<dbReference type="SUPFAM" id="SSF56112">
    <property type="entry name" value="Protein kinase-like (PK-like)"/>
    <property type="match status" value="1"/>
</dbReference>
<proteinExistence type="inferred from homology"/>
<evidence type="ECO:0000256" key="4">
    <source>
        <dbReference type="ARBA" id="ARBA00022741"/>
    </source>
</evidence>
<dbReference type="PANTHER" id="PTHR24056:SF395">
    <property type="entry name" value="PROTEIN KINASE DOMAIN-CONTAINING PROTEIN"/>
    <property type="match status" value="1"/>
</dbReference>
<accession>A0A921UY69</accession>
<dbReference type="FunFam" id="1.10.510.10:FF:000790">
    <property type="entry name" value="Cyclin-dependent kinase G-1"/>
    <property type="match status" value="1"/>
</dbReference>
<dbReference type="InterPro" id="IPR050108">
    <property type="entry name" value="CDK"/>
</dbReference>
<evidence type="ECO:0000256" key="6">
    <source>
        <dbReference type="ARBA" id="ARBA00049280"/>
    </source>
</evidence>
<comment type="caution">
    <text evidence="8">The sequence shown here is derived from an EMBL/GenBank/DDBJ whole genome shotgun (WGS) entry which is preliminary data.</text>
</comment>
<evidence type="ECO:0000256" key="2">
    <source>
        <dbReference type="ARBA" id="ARBA00012409"/>
    </source>
</evidence>
<reference evidence="8" key="2">
    <citation type="submission" date="2020-10" db="EMBL/GenBank/DDBJ databases">
        <authorList>
            <person name="Cooper E.A."/>
            <person name="Brenton Z.W."/>
            <person name="Flinn B.S."/>
            <person name="Jenkins J."/>
            <person name="Shu S."/>
            <person name="Flowers D."/>
            <person name="Luo F."/>
            <person name="Wang Y."/>
            <person name="Xia P."/>
            <person name="Barry K."/>
            <person name="Daum C."/>
            <person name="Lipzen A."/>
            <person name="Yoshinaga Y."/>
            <person name="Schmutz J."/>
            <person name="Saski C."/>
            <person name="Vermerris W."/>
            <person name="Kresovich S."/>
        </authorList>
    </citation>
    <scope>NUCLEOTIDE SEQUENCE</scope>
</reference>
<evidence type="ECO:0000256" key="1">
    <source>
        <dbReference type="ARBA" id="ARBA00006485"/>
    </source>
</evidence>
<dbReference type="GO" id="GO:0005524">
    <property type="term" value="F:ATP binding"/>
    <property type="evidence" value="ECO:0007669"/>
    <property type="project" value="UniProtKB-KW"/>
</dbReference>
<reference evidence="8" key="1">
    <citation type="journal article" date="2019" name="BMC Genomics">
        <title>A new reference genome for Sorghum bicolor reveals high levels of sequence similarity between sweet and grain genotypes: implications for the genetics of sugar metabolism.</title>
        <authorList>
            <person name="Cooper E.A."/>
            <person name="Brenton Z.W."/>
            <person name="Flinn B.S."/>
            <person name="Jenkins J."/>
            <person name="Shu S."/>
            <person name="Flowers D."/>
            <person name="Luo F."/>
            <person name="Wang Y."/>
            <person name="Xia P."/>
            <person name="Barry K."/>
            <person name="Daum C."/>
            <person name="Lipzen A."/>
            <person name="Yoshinaga Y."/>
            <person name="Schmutz J."/>
            <person name="Saski C."/>
            <person name="Vermerris W."/>
            <person name="Kresovich S."/>
        </authorList>
    </citation>
    <scope>NUCLEOTIDE SEQUENCE</scope>
</reference>
<dbReference type="SMART" id="SM00220">
    <property type="entry name" value="S_TKc"/>
    <property type="match status" value="1"/>
</dbReference>
<dbReference type="AlphaFoldDB" id="A0A921UY69"/>
<feature type="domain" description="Protein kinase" evidence="7">
    <location>
        <begin position="1"/>
        <end position="218"/>
    </location>
</feature>
<dbReference type="InterPro" id="IPR011009">
    <property type="entry name" value="Kinase-like_dom_sf"/>
</dbReference>
<evidence type="ECO:0000313" key="8">
    <source>
        <dbReference type="EMBL" id="KAG0548233.1"/>
    </source>
</evidence>
<dbReference type="PANTHER" id="PTHR24056">
    <property type="entry name" value="CELL DIVISION PROTEIN KINASE"/>
    <property type="match status" value="1"/>
</dbReference>
<evidence type="ECO:0000313" key="9">
    <source>
        <dbReference type="Proteomes" id="UP000807115"/>
    </source>
</evidence>
<comment type="catalytic activity">
    <reaction evidence="6">
        <text>[DNA-directed RNA polymerase] + ATP = phospho-[DNA-directed RNA polymerase] + ADP + H(+)</text>
        <dbReference type="Rhea" id="RHEA:10216"/>
        <dbReference type="Rhea" id="RHEA-COMP:11321"/>
        <dbReference type="Rhea" id="RHEA-COMP:11322"/>
        <dbReference type="ChEBI" id="CHEBI:15378"/>
        <dbReference type="ChEBI" id="CHEBI:30616"/>
        <dbReference type="ChEBI" id="CHEBI:43176"/>
        <dbReference type="ChEBI" id="CHEBI:68546"/>
        <dbReference type="ChEBI" id="CHEBI:456216"/>
        <dbReference type="EC" id="2.7.11.23"/>
    </reaction>
</comment>
<name>A0A921UY69_SORBI</name>
<evidence type="ECO:0000259" key="7">
    <source>
        <dbReference type="PROSITE" id="PS50011"/>
    </source>
</evidence>
<evidence type="ECO:0000256" key="3">
    <source>
        <dbReference type="ARBA" id="ARBA00022553"/>
    </source>
</evidence>
<dbReference type="GO" id="GO:0008353">
    <property type="term" value="F:RNA polymerase II CTD heptapeptide repeat kinase activity"/>
    <property type="evidence" value="ECO:0007669"/>
    <property type="project" value="UniProtKB-EC"/>
</dbReference>
<dbReference type="Pfam" id="PF00069">
    <property type="entry name" value="Pkinase"/>
    <property type="match status" value="1"/>
</dbReference>
<dbReference type="Proteomes" id="UP000807115">
    <property type="component" value="Chromosome 1"/>
</dbReference>
<organism evidence="8 9">
    <name type="scientific">Sorghum bicolor</name>
    <name type="common">Sorghum</name>
    <name type="synonym">Sorghum vulgare</name>
    <dbReference type="NCBI Taxonomy" id="4558"/>
    <lineage>
        <taxon>Eukaryota</taxon>
        <taxon>Viridiplantae</taxon>
        <taxon>Streptophyta</taxon>
        <taxon>Embryophyta</taxon>
        <taxon>Tracheophyta</taxon>
        <taxon>Spermatophyta</taxon>
        <taxon>Magnoliopsida</taxon>
        <taxon>Liliopsida</taxon>
        <taxon>Poales</taxon>
        <taxon>Poaceae</taxon>
        <taxon>PACMAD clade</taxon>
        <taxon>Panicoideae</taxon>
        <taxon>Andropogonodae</taxon>
        <taxon>Andropogoneae</taxon>
        <taxon>Sorghinae</taxon>
        <taxon>Sorghum</taxon>
    </lineage>
</organism>
<dbReference type="PROSITE" id="PS00108">
    <property type="entry name" value="PROTEIN_KINASE_ST"/>
    <property type="match status" value="1"/>
</dbReference>
<keyword evidence="5" id="KW-0067">ATP-binding</keyword>
<dbReference type="PROSITE" id="PS50011">
    <property type="entry name" value="PROTEIN_KINASE_DOM"/>
    <property type="match status" value="1"/>
</dbReference>
<evidence type="ECO:0000256" key="5">
    <source>
        <dbReference type="ARBA" id="ARBA00022840"/>
    </source>
</evidence>
<dbReference type="EC" id="2.7.11.23" evidence="2"/>
<dbReference type="InterPro" id="IPR008271">
    <property type="entry name" value="Ser/Thr_kinase_AS"/>
</dbReference>
<keyword evidence="3" id="KW-0597">Phosphoprotein</keyword>
<protein>
    <recommendedName>
        <fullName evidence="2">[RNA-polymerase]-subunit kinase</fullName>
        <ecNumber evidence="2">2.7.11.23</ecNumber>
    </recommendedName>
</protein>